<name>A0AAU8EF29_9VIRU</name>
<reference evidence="1" key="1">
    <citation type="submission" date="2024-05" db="EMBL/GenBank/DDBJ databases">
        <authorList>
            <person name="Ferriol-Gonzalez C."/>
            <person name="Concha-Eloko R."/>
            <person name="Bernabeu-Gimeno M."/>
            <person name="Fernandez-Cuenca F."/>
            <person name="Canada-Garcia J.E."/>
            <person name="Garcia-Cobos S."/>
            <person name="Sanjuan R."/>
            <person name="Domingo-Calap P."/>
        </authorList>
    </citation>
    <scope>NUCLEOTIDE SEQUENCE</scope>
</reference>
<dbReference type="EMBL" id="PP848851">
    <property type="protein sequence ID" value="XCG96894.1"/>
    <property type="molecule type" value="Genomic_DNA"/>
</dbReference>
<dbReference type="SUPFAM" id="SSF56091">
    <property type="entry name" value="DNA ligase/mRNA capping enzyme, catalytic domain"/>
    <property type="match status" value="1"/>
</dbReference>
<keyword evidence="1" id="KW-0436">Ligase</keyword>
<sequence>MSKFKPFLACDFEERPDSFPLYALPKIDGVRGLNYDGTLTGRSLKPFANKHLTRLFSKPCYEGFDGELAVGDECDPDLCRKTSSASSTIEGEFIWTWHVFDLCADSVQHLSYEERHAMLNEYVIEEQMQGRLMDLKVVPMVLVNNMNELLEQEAVWIEMGYEGVITRKPGKPCKRGRATSREGGYGRIKRFTDGEGVIIRINEGMSNQNEAQINELGHTFRSTHQDNMVPNGMIGSFVVTLLTVPENLPDHIKLKVGDEMTVGAGKLTHEERLYYFQHPEEFLGKISKFKFFLHGMKDKLRIPTHQSFRDPTDMS</sequence>
<organism evidence="1">
    <name type="scientific">Klebsiella phage vB_Kpn2-P2</name>
    <dbReference type="NCBI Taxonomy" id="3230849"/>
    <lineage>
        <taxon>Viruses</taxon>
    </lineage>
</organism>
<evidence type="ECO:0000313" key="1">
    <source>
        <dbReference type="EMBL" id="XCG96894.1"/>
    </source>
</evidence>
<accession>A0AAU8EF29</accession>
<gene>
    <name evidence="1" type="ORF">vBKpn2P2_46</name>
</gene>
<dbReference type="Gene3D" id="2.40.50.140">
    <property type="entry name" value="Nucleic acid-binding proteins"/>
    <property type="match status" value="1"/>
</dbReference>
<protein>
    <submittedName>
        <fullName evidence="1">ATP-dependent DNA ligase</fullName>
    </submittedName>
</protein>
<dbReference type="GO" id="GO:0016874">
    <property type="term" value="F:ligase activity"/>
    <property type="evidence" value="ECO:0007669"/>
    <property type="project" value="UniProtKB-KW"/>
</dbReference>
<dbReference type="Gene3D" id="3.30.1490.70">
    <property type="match status" value="1"/>
</dbReference>
<dbReference type="Gene3D" id="3.30.470.30">
    <property type="entry name" value="DNA ligase/mRNA capping enzyme"/>
    <property type="match status" value="1"/>
</dbReference>
<proteinExistence type="predicted"/>
<dbReference type="InterPro" id="IPR012340">
    <property type="entry name" value="NA-bd_OB-fold"/>
</dbReference>